<sequence>MSAFAWGIFCLFLFVHVQGGIIGEKYKQLKFHLKKSYVDYVERHANIEEDAILPVPQLVRKYNYTCEEHTVKTPDGYILTLHRIPHGNTDKYNASTKRPVVFLQHGILASSGDWVITGRKKGLAYILAEEGYDVWMGNVRGNRYSRRHIYMNPKNPEFWEFSWHEMGVYDLPTMIDYVLEKTNQRKLSYIGHSQGTTIFFVMCSELPQYNGKITAQFSLAPIAYVENMKSPLLRFLSYFKGPFGELLKLIGLHEFLPQSEFMAKLGDAFCRKDQISQVLCTNALFAICGFNIKQLNTTLLPVILGHTPAGASTKQFIHFAQGIRSGQFRRWDYGIWGNYKHYGSFRPPKYNMKNVRVPVYLFYAANDWLSDEKDVMRLYKQLGDPRASILVSDFNFNHLDFIFAIDSKRLLYDNVVALLNS</sequence>
<dbReference type="Pfam" id="PF04083">
    <property type="entry name" value="Abhydro_lipase"/>
    <property type="match status" value="1"/>
</dbReference>
<evidence type="ECO:0000256" key="1">
    <source>
        <dbReference type="ARBA" id="ARBA00010701"/>
    </source>
</evidence>
<proteinExistence type="inferred from homology"/>
<organism evidence="10 11">
    <name type="scientific">Oryctes borbonicus</name>
    <dbReference type="NCBI Taxonomy" id="1629725"/>
    <lineage>
        <taxon>Eukaryota</taxon>
        <taxon>Metazoa</taxon>
        <taxon>Ecdysozoa</taxon>
        <taxon>Arthropoda</taxon>
        <taxon>Hexapoda</taxon>
        <taxon>Insecta</taxon>
        <taxon>Pterygota</taxon>
        <taxon>Neoptera</taxon>
        <taxon>Endopterygota</taxon>
        <taxon>Coleoptera</taxon>
        <taxon>Polyphaga</taxon>
        <taxon>Scarabaeiformia</taxon>
        <taxon>Scarabaeidae</taxon>
        <taxon>Dynastinae</taxon>
        <taxon>Oryctes</taxon>
    </lineage>
</organism>
<dbReference type="InterPro" id="IPR029058">
    <property type="entry name" value="AB_hydrolase_fold"/>
</dbReference>
<keyword evidence="11" id="KW-1185">Reference proteome</keyword>
<evidence type="ECO:0000256" key="6">
    <source>
        <dbReference type="ARBA" id="ARBA00023180"/>
    </source>
</evidence>
<evidence type="ECO:0000256" key="5">
    <source>
        <dbReference type="ARBA" id="ARBA00023098"/>
    </source>
</evidence>
<keyword evidence="3 10" id="KW-0378">Hydrolase</keyword>
<feature type="signal peptide" evidence="8">
    <location>
        <begin position="1"/>
        <end position="19"/>
    </location>
</feature>
<dbReference type="OrthoDB" id="9974421at2759"/>
<dbReference type="SUPFAM" id="SSF53474">
    <property type="entry name" value="alpha/beta-Hydrolases"/>
    <property type="match status" value="1"/>
</dbReference>
<dbReference type="InterPro" id="IPR025483">
    <property type="entry name" value="Lipase_euk"/>
</dbReference>
<comment type="similarity">
    <text evidence="1">Belongs to the AB hydrolase superfamily. Lipase family.</text>
</comment>
<evidence type="ECO:0000259" key="9">
    <source>
        <dbReference type="Pfam" id="PF04083"/>
    </source>
</evidence>
<dbReference type="GO" id="GO:0016042">
    <property type="term" value="P:lipid catabolic process"/>
    <property type="evidence" value="ECO:0007669"/>
    <property type="project" value="UniProtKB-KW"/>
</dbReference>
<name>A0A0T6BEX7_9SCAR</name>
<evidence type="ECO:0000256" key="2">
    <source>
        <dbReference type="ARBA" id="ARBA00022729"/>
    </source>
</evidence>
<dbReference type="InterPro" id="IPR006693">
    <property type="entry name" value="AB_hydrolase_lipase"/>
</dbReference>
<protein>
    <submittedName>
        <fullName evidence="10">Hydrolase</fullName>
    </submittedName>
</protein>
<comment type="caution">
    <text evidence="10">The sequence shown here is derived from an EMBL/GenBank/DDBJ whole genome shotgun (WGS) entry which is preliminary data.</text>
</comment>
<dbReference type="FunFam" id="3.40.50.1820:FF:000021">
    <property type="entry name" value="Lipase"/>
    <property type="match status" value="1"/>
</dbReference>
<dbReference type="PIRSF" id="PIRSF000862">
    <property type="entry name" value="Steryl_ester_lip"/>
    <property type="match status" value="1"/>
</dbReference>
<dbReference type="PANTHER" id="PTHR11005">
    <property type="entry name" value="LYSOSOMAL ACID LIPASE-RELATED"/>
    <property type="match status" value="1"/>
</dbReference>
<keyword evidence="6" id="KW-0325">Glycoprotein</keyword>
<feature type="active site" description="Charge relay system" evidence="7">
    <location>
        <position position="367"/>
    </location>
</feature>
<dbReference type="Gene3D" id="3.40.50.1820">
    <property type="entry name" value="alpha/beta hydrolase"/>
    <property type="match status" value="1"/>
</dbReference>
<evidence type="ECO:0000256" key="4">
    <source>
        <dbReference type="ARBA" id="ARBA00022963"/>
    </source>
</evidence>
<dbReference type="GO" id="GO:0016788">
    <property type="term" value="F:hydrolase activity, acting on ester bonds"/>
    <property type="evidence" value="ECO:0007669"/>
    <property type="project" value="InterPro"/>
</dbReference>
<evidence type="ECO:0000256" key="8">
    <source>
        <dbReference type="SAM" id="SignalP"/>
    </source>
</evidence>
<keyword evidence="2 8" id="KW-0732">Signal</keyword>
<feature type="chain" id="PRO_5006668618" evidence="8">
    <location>
        <begin position="20"/>
        <end position="421"/>
    </location>
</feature>
<feature type="active site" description="Charge relay system" evidence="7">
    <location>
        <position position="398"/>
    </location>
</feature>
<reference evidence="10 11" key="1">
    <citation type="submission" date="2015-09" db="EMBL/GenBank/DDBJ databases">
        <title>Draft genome of the scarab beetle Oryctes borbonicus.</title>
        <authorList>
            <person name="Meyer J.M."/>
            <person name="Markov G.V."/>
            <person name="Baskaran P."/>
            <person name="Herrmann M."/>
            <person name="Sommer R.J."/>
            <person name="Roedelsperger C."/>
        </authorList>
    </citation>
    <scope>NUCLEOTIDE SEQUENCE [LARGE SCALE GENOMIC DNA]</scope>
    <source>
        <strain evidence="10">OB123</strain>
        <tissue evidence="10">Whole animal</tissue>
    </source>
</reference>
<keyword evidence="4" id="KW-0442">Lipid degradation</keyword>
<feature type="domain" description="Partial AB-hydrolase lipase" evidence="9">
    <location>
        <begin position="55"/>
        <end position="117"/>
    </location>
</feature>
<accession>A0A0T6BEX7</accession>
<dbReference type="AlphaFoldDB" id="A0A0T6BEX7"/>
<evidence type="ECO:0000313" key="11">
    <source>
        <dbReference type="Proteomes" id="UP000051574"/>
    </source>
</evidence>
<feature type="non-terminal residue" evidence="10">
    <location>
        <position position="421"/>
    </location>
</feature>
<keyword evidence="5" id="KW-0443">Lipid metabolism</keyword>
<feature type="active site" description="Nucleophile" evidence="7">
    <location>
        <position position="193"/>
    </location>
</feature>
<evidence type="ECO:0000256" key="3">
    <source>
        <dbReference type="ARBA" id="ARBA00022801"/>
    </source>
</evidence>
<dbReference type="Proteomes" id="UP000051574">
    <property type="component" value="Unassembled WGS sequence"/>
</dbReference>
<dbReference type="EMBL" id="LJIG01001091">
    <property type="protein sequence ID" value="KRT85849.1"/>
    <property type="molecule type" value="Genomic_DNA"/>
</dbReference>
<evidence type="ECO:0000313" key="10">
    <source>
        <dbReference type="EMBL" id="KRT85849.1"/>
    </source>
</evidence>
<gene>
    <name evidence="10" type="ORF">AMK59_603</name>
</gene>
<evidence type="ECO:0000256" key="7">
    <source>
        <dbReference type="PIRSR" id="PIRSR000862-1"/>
    </source>
</evidence>